<dbReference type="GO" id="GO:0016747">
    <property type="term" value="F:acyltransferase activity, transferring groups other than amino-acyl groups"/>
    <property type="evidence" value="ECO:0007669"/>
    <property type="project" value="TreeGrafter"/>
</dbReference>
<evidence type="ECO:0000313" key="2">
    <source>
        <dbReference type="EMBL" id="KAJ8451068.1"/>
    </source>
</evidence>
<gene>
    <name evidence="2" type="ORF">Cgig2_026877</name>
</gene>
<proteinExistence type="inferred from homology"/>
<keyword evidence="3" id="KW-1185">Reference proteome</keyword>
<comment type="caution">
    <text evidence="2">The sequence shown here is derived from an EMBL/GenBank/DDBJ whole genome shotgun (WGS) entry which is preliminary data.</text>
</comment>
<dbReference type="InterPro" id="IPR023213">
    <property type="entry name" value="CAT-like_dom_sf"/>
</dbReference>
<protein>
    <submittedName>
        <fullName evidence="2">Uncharacterized protein</fullName>
    </submittedName>
</protein>
<accession>A0A9Q1KY93</accession>
<dbReference type="InterPro" id="IPR050317">
    <property type="entry name" value="Plant_Fungal_Acyltransferase"/>
</dbReference>
<comment type="similarity">
    <text evidence="1">Belongs to the plant acyltransferase family.</text>
</comment>
<evidence type="ECO:0000313" key="3">
    <source>
        <dbReference type="Proteomes" id="UP001153076"/>
    </source>
</evidence>
<reference evidence="2" key="1">
    <citation type="submission" date="2022-04" db="EMBL/GenBank/DDBJ databases">
        <title>Carnegiea gigantea Genome sequencing and assembly v2.</title>
        <authorList>
            <person name="Copetti D."/>
            <person name="Sanderson M.J."/>
            <person name="Burquez A."/>
            <person name="Wojciechowski M.F."/>
        </authorList>
    </citation>
    <scope>NUCLEOTIDE SEQUENCE</scope>
    <source>
        <strain evidence="2">SGP5-SGP5p</strain>
        <tissue evidence="2">Aerial part</tissue>
    </source>
</reference>
<dbReference type="Pfam" id="PF02458">
    <property type="entry name" value="Transferase"/>
    <property type="match status" value="1"/>
</dbReference>
<sequence length="374" mass="41646">MAKSSMADLIVEGVNTTTVPGKVTDPRLSYKVSILKGAFDTNHGVLQTRMHMVVCYKKLHADDGDSGWYVGGWIKETLGKALEEDPILAGRLVTCEDGGLEIVSNDSGVRIVEARIPLSLVEFLESKEKDQIKTELVSWKDVDESNPQFSPLYYIQVTNFQCGGYSLGISCNLLLADPFRMVKFLNRWAEIHKNIAYEGEIPRTPLFYAPNFAKRVGCPPPSSIAAASNPSWTNSKTAIFDISIDEKLNSRDEICNHVVSVCIEEADDKFGLKMGPNFVLITKKPNGDAKVEKRSKEGSFGPLKSLKYEINSSNWEDLEANKITFRRDNLPIEVSHWVARNDLEGVVLVVISSPWEGKCGMKVYVTFPRANGLY</sequence>
<name>A0A9Q1KY93_9CARY</name>
<evidence type="ECO:0000256" key="1">
    <source>
        <dbReference type="ARBA" id="ARBA00009861"/>
    </source>
</evidence>
<dbReference type="Gene3D" id="3.30.559.10">
    <property type="entry name" value="Chloramphenicol acetyltransferase-like domain"/>
    <property type="match status" value="1"/>
</dbReference>
<dbReference type="OrthoDB" id="756073at2759"/>
<dbReference type="Proteomes" id="UP001153076">
    <property type="component" value="Unassembled WGS sequence"/>
</dbReference>
<organism evidence="2 3">
    <name type="scientific">Carnegiea gigantea</name>
    <dbReference type="NCBI Taxonomy" id="171969"/>
    <lineage>
        <taxon>Eukaryota</taxon>
        <taxon>Viridiplantae</taxon>
        <taxon>Streptophyta</taxon>
        <taxon>Embryophyta</taxon>
        <taxon>Tracheophyta</taxon>
        <taxon>Spermatophyta</taxon>
        <taxon>Magnoliopsida</taxon>
        <taxon>eudicotyledons</taxon>
        <taxon>Gunneridae</taxon>
        <taxon>Pentapetalae</taxon>
        <taxon>Caryophyllales</taxon>
        <taxon>Cactineae</taxon>
        <taxon>Cactaceae</taxon>
        <taxon>Cactoideae</taxon>
        <taxon>Echinocereeae</taxon>
        <taxon>Carnegiea</taxon>
    </lineage>
</organism>
<dbReference type="EMBL" id="JAKOGI010000011">
    <property type="protein sequence ID" value="KAJ8451068.1"/>
    <property type="molecule type" value="Genomic_DNA"/>
</dbReference>
<dbReference type="PANTHER" id="PTHR31642">
    <property type="entry name" value="TRICHOTHECENE 3-O-ACETYLTRANSFERASE"/>
    <property type="match status" value="1"/>
</dbReference>
<dbReference type="PANTHER" id="PTHR31642:SF299">
    <property type="entry name" value="OS02G0653400 PROTEIN"/>
    <property type="match status" value="1"/>
</dbReference>
<dbReference type="AlphaFoldDB" id="A0A9Q1KY93"/>